<name>A0A839SRG9_9PROT</name>
<evidence type="ECO:0000313" key="2">
    <source>
        <dbReference type="EMBL" id="MBB3064394.1"/>
    </source>
</evidence>
<dbReference type="PANTHER" id="PTHR40202:SF1">
    <property type="entry name" value="HD DOMAIN-CONTAINING PROTEIN"/>
    <property type="match status" value="1"/>
</dbReference>
<keyword evidence="2" id="KW-0378">Hydrolase</keyword>
<dbReference type="GO" id="GO:0016787">
    <property type="term" value="F:hydrolase activity"/>
    <property type="evidence" value="ECO:0007669"/>
    <property type="project" value="UniProtKB-KW"/>
</dbReference>
<dbReference type="PANTHER" id="PTHR40202">
    <property type="match status" value="1"/>
</dbReference>
<dbReference type="SUPFAM" id="SSF109604">
    <property type="entry name" value="HD-domain/PDEase-like"/>
    <property type="match status" value="1"/>
</dbReference>
<dbReference type="Proteomes" id="UP000581135">
    <property type="component" value="Unassembled WGS sequence"/>
</dbReference>
<comment type="caution">
    <text evidence="2">The sequence shown here is derived from an EMBL/GenBank/DDBJ whole genome shotgun (WGS) entry which is preliminary data.</text>
</comment>
<keyword evidence="3" id="KW-1185">Reference proteome</keyword>
<dbReference type="Pfam" id="PF01966">
    <property type="entry name" value="HD"/>
    <property type="match status" value="1"/>
</dbReference>
<gene>
    <name evidence="2" type="ORF">FHR98_000666</name>
</gene>
<evidence type="ECO:0000259" key="1">
    <source>
        <dbReference type="Pfam" id="PF01966"/>
    </source>
</evidence>
<dbReference type="CDD" id="cd00077">
    <property type="entry name" value="HDc"/>
    <property type="match status" value="1"/>
</dbReference>
<dbReference type="EMBL" id="JACHXA010000002">
    <property type="protein sequence ID" value="MBB3064394.1"/>
    <property type="molecule type" value="Genomic_DNA"/>
</dbReference>
<reference evidence="2 3" key="1">
    <citation type="submission" date="2020-08" db="EMBL/GenBank/DDBJ databases">
        <title>Genomic Encyclopedia of Type Strains, Phase III (KMG-III): the genomes of soil and plant-associated and newly described type strains.</title>
        <authorList>
            <person name="Whitman W."/>
        </authorList>
    </citation>
    <scope>NUCLEOTIDE SEQUENCE [LARGE SCALE GENOMIC DNA]</scope>
    <source>
        <strain evidence="2 3">CECT 8803</strain>
    </source>
</reference>
<feature type="domain" description="HD" evidence="1">
    <location>
        <begin position="55"/>
        <end position="122"/>
    </location>
</feature>
<accession>A0A839SRG9</accession>
<dbReference type="InterPro" id="IPR052567">
    <property type="entry name" value="OP_Dioxygenase"/>
</dbReference>
<dbReference type="InterPro" id="IPR006674">
    <property type="entry name" value="HD_domain"/>
</dbReference>
<proteinExistence type="predicted"/>
<dbReference type="Gene3D" id="1.10.3210.10">
    <property type="entry name" value="Hypothetical protein af1432"/>
    <property type="match status" value="1"/>
</dbReference>
<evidence type="ECO:0000313" key="3">
    <source>
        <dbReference type="Proteomes" id="UP000581135"/>
    </source>
</evidence>
<protein>
    <submittedName>
        <fullName evidence="2">Putative HD phosphohydrolase</fullName>
    </submittedName>
</protein>
<sequence>MTETVTFTRMADGTVEDYALLVRNAETHVRATLADNVLGSLKLLQGPTLGYRIDRFEHSLQTATRAMKEGADEETVVCALLHDVGDSIAPENHSALAAAILRPYVSEKNHWIILHHGVFQGYYYFDKIGQDRNARDAFRGHVYFDACAHFCEAWDQTSFDPDYPTEPLSTFEPMVRRLFAKKPTAFV</sequence>
<dbReference type="InterPro" id="IPR003607">
    <property type="entry name" value="HD/PDEase_dom"/>
</dbReference>
<organism evidence="2 3">
    <name type="scientific">Limibacillus halophilus</name>
    <dbReference type="NCBI Taxonomy" id="1579333"/>
    <lineage>
        <taxon>Bacteria</taxon>
        <taxon>Pseudomonadati</taxon>
        <taxon>Pseudomonadota</taxon>
        <taxon>Alphaproteobacteria</taxon>
        <taxon>Rhodospirillales</taxon>
        <taxon>Rhodovibrionaceae</taxon>
        <taxon>Limibacillus</taxon>
    </lineage>
</organism>
<dbReference type="RefSeq" id="WP_183415225.1">
    <property type="nucleotide sequence ID" value="NZ_JACHXA010000002.1"/>
</dbReference>
<dbReference type="AlphaFoldDB" id="A0A839SRG9"/>